<gene>
    <name evidence="3" type="ORF">SAMN06296036_12222</name>
</gene>
<reference evidence="4" key="1">
    <citation type="submission" date="2017-04" db="EMBL/GenBank/DDBJ databases">
        <authorList>
            <person name="Varghese N."/>
            <person name="Submissions S."/>
        </authorList>
    </citation>
    <scope>NUCLEOTIDE SEQUENCE [LARGE SCALE GENOMIC DNA]</scope>
    <source>
        <strain evidence="4">RKEM611</strain>
    </source>
</reference>
<dbReference type="STRING" id="1513793.SAMN06296036_12222"/>
<dbReference type="Proteomes" id="UP000192907">
    <property type="component" value="Unassembled WGS sequence"/>
</dbReference>
<protein>
    <submittedName>
        <fullName evidence="3">Uncharacterized protein</fullName>
    </submittedName>
</protein>
<keyword evidence="2" id="KW-0472">Membrane</keyword>
<name>A0A1Y6CGM7_9BACT</name>
<feature type="transmembrane region" description="Helical" evidence="2">
    <location>
        <begin position="154"/>
        <end position="181"/>
    </location>
</feature>
<evidence type="ECO:0000256" key="1">
    <source>
        <dbReference type="SAM" id="MobiDB-lite"/>
    </source>
</evidence>
<keyword evidence="4" id="KW-1185">Reference proteome</keyword>
<dbReference type="RefSeq" id="WP_143478256.1">
    <property type="nucleotide sequence ID" value="NZ_FWZT01000022.1"/>
</dbReference>
<sequence length="565" mass="64331">MMAFRRNILLFALTLLWQGQTTKHPKVAEVEAHLSQKTIDFVKNRFPGVPVLVNLTVTPLRRSQSELNSVLGQNELPYYSMTGVQIKDEWDDPNKGVHDLLPRIQRVAIRITMPQYVSDEELFELRESLFSNLNIIPGRDTIEFNRKNWQKRSIISWELVALILSSLLILSIGGMIVARIIGGKIESGLSKSSGKQEAPPPPVPQPQLNNQQAPAANKSGSGQMSSGMQFNDTMKIAEKLEETLRRIEKDDAFPTLDDMIDFEDLAQKDPKFLGTIIQEMSKDLQEKIFQRGTSPKWLETFFEQAPLDIEHYNFALKLTYRKRSPEHILWDELLIALWRLGDGLKEIVKGMEQRDALGILAWMPTTVSVPTARESFPGGWGILLKHDFKPPPMKPEQIQPILDRCLELKPYFDLGMLDQYQHERGLLKFLRVCTLDEERDIYKASKPDASIHVLRPPFYPIFDAEDEDLEKLANAVSAQNWGVALFNINRSLRSGITKHLSKAKNYILIETLKTCDHDGIAIEEVWQMRERVAVTFKQLIIDNKVIETGSDGKPQEGDVDGPKVA</sequence>
<organism evidence="3 4">
    <name type="scientific">Pseudobacteriovorax antillogorgiicola</name>
    <dbReference type="NCBI Taxonomy" id="1513793"/>
    <lineage>
        <taxon>Bacteria</taxon>
        <taxon>Pseudomonadati</taxon>
        <taxon>Bdellovibrionota</taxon>
        <taxon>Oligoflexia</taxon>
        <taxon>Oligoflexales</taxon>
        <taxon>Pseudobacteriovoracaceae</taxon>
        <taxon>Pseudobacteriovorax</taxon>
    </lineage>
</organism>
<keyword evidence="2" id="KW-1133">Transmembrane helix</keyword>
<proteinExistence type="predicted"/>
<dbReference type="EMBL" id="FWZT01000022">
    <property type="protein sequence ID" value="SMF64276.1"/>
    <property type="molecule type" value="Genomic_DNA"/>
</dbReference>
<evidence type="ECO:0000313" key="4">
    <source>
        <dbReference type="Proteomes" id="UP000192907"/>
    </source>
</evidence>
<dbReference type="AlphaFoldDB" id="A0A1Y6CGM7"/>
<evidence type="ECO:0000256" key="2">
    <source>
        <dbReference type="SAM" id="Phobius"/>
    </source>
</evidence>
<evidence type="ECO:0000313" key="3">
    <source>
        <dbReference type="EMBL" id="SMF64276.1"/>
    </source>
</evidence>
<accession>A0A1Y6CGM7</accession>
<feature type="region of interest" description="Disordered" evidence="1">
    <location>
        <begin position="189"/>
        <end position="228"/>
    </location>
</feature>
<keyword evidence="2" id="KW-0812">Transmembrane</keyword>
<feature type="compositionally biased region" description="Low complexity" evidence="1">
    <location>
        <begin position="206"/>
        <end position="228"/>
    </location>
</feature>